<evidence type="ECO:0000256" key="1">
    <source>
        <dbReference type="ARBA" id="ARBA00004141"/>
    </source>
</evidence>
<feature type="signal peptide" evidence="13">
    <location>
        <begin position="1"/>
        <end position="22"/>
    </location>
</feature>
<evidence type="ECO:0000256" key="10">
    <source>
        <dbReference type="ARBA" id="ARBA00023136"/>
    </source>
</evidence>
<organism evidence="16 17">
    <name type="scientific">Kluyveromyces dobzhanskii CBS 2104</name>
    <dbReference type="NCBI Taxonomy" id="1427455"/>
    <lineage>
        <taxon>Eukaryota</taxon>
        <taxon>Fungi</taxon>
        <taxon>Dikarya</taxon>
        <taxon>Ascomycota</taxon>
        <taxon>Saccharomycotina</taxon>
        <taxon>Saccharomycetes</taxon>
        <taxon>Saccharomycetales</taxon>
        <taxon>Saccharomycetaceae</taxon>
        <taxon>Kluyveromyces</taxon>
    </lineage>
</organism>
<dbReference type="InterPro" id="IPR013130">
    <property type="entry name" value="Fe3_Rdtase_TM_dom"/>
</dbReference>
<dbReference type="Pfam" id="PF08030">
    <property type="entry name" value="NAD_binding_6"/>
    <property type="match status" value="1"/>
</dbReference>
<evidence type="ECO:0000256" key="8">
    <source>
        <dbReference type="ARBA" id="ARBA00023002"/>
    </source>
</evidence>
<evidence type="ECO:0000256" key="4">
    <source>
        <dbReference type="ARBA" id="ARBA00022692"/>
    </source>
</evidence>
<feature type="region of interest" description="Disordered" evidence="11">
    <location>
        <begin position="590"/>
        <end position="611"/>
    </location>
</feature>
<evidence type="ECO:0000256" key="12">
    <source>
        <dbReference type="SAM" id="Phobius"/>
    </source>
</evidence>
<protein>
    <submittedName>
        <fullName evidence="16">WGS project CCBQ000000000 data, contig 00101</fullName>
    </submittedName>
</protein>
<feature type="transmembrane region" description="Helical" evidence="12">
    <location>
        <begin position="351"/>
        <end position="372"/>
    </location>
</feature>
<dbReference type="GO" id="GO:0006879">
    <property type="term" value="P:intracellular iron ion homeostasis"/>
    <property type="evidence" value="ECO:0007669"/>
    <property type="project" value="TreeGrafter"/>
</dbReference>
<keyword evidence="9" id="KW-0406">Ion transport</keyword>
<evidence type="ECO:0000256" key="3">
    <source>
        <dbReference type="ARBA" id="ARBA00022630"/>
    </source>
</evidence>
<dbReference type="SFLD" id="SFLDS00052">
    <property type="entry name" value="Ferric_Reductase_Domain"/>
    <property type="match status" value="1"/>
</dbReference>
<evidence type="ECO:0000256" key="2">
    <source>
        <dbReference type="ARBA" id="ARBA00022448"/>
    </source>
</evidence>
<dbReference type="GO" id="GO:0015677">
    <property type="term" value="P:copper ion import"/>
    <property type="evidence" value="ECO:0007669"/>
    <property type="project" value="TreeGrafter"/>
</dbReference>
<reference evidence="16 17" key="1">
    <citation type="submission" date="2014-03" db="EMBL/GenBank/DDBJ databases">
        <title>The genome of Kluyveromyces dobzhanskii.</title>
        <authorList>
            <person name="Nystedt B."/>
            <person name="Astrom S."/>
        </authorList>
    </citation>
    <scope>NUCLEOTIDE SEQUENCE [LARGE SCALE GENOMIC DNA]</scope>
    <source>
        <strain evidence="16 17">CBS 2104</strain>
    </source>
</reference>
<dbReference type="SUPFAM" id="SSF52343">
    <property type="entry name" value="Ferredoxin reductase-like, C-terminal NADP-linked domain"/>
    <property type="match status" value="1"/>
</dbReference>
<keyword evidence="17" id="KW-1185">Reference proteome</keyword>
<dbReference type="PANTHER" id="PTHR32361">
    <property type="entry name" value="FERRIC/CUPRIC REDUCTASE TRANSMEMBRANE COMPONENT"/>
    <property type="match status" value="1"/>
</dbReference>
<evidence type="ECO:0000259" key="15">
    <source>
        <dbReference type="Pfam" id="PF08030"/>
    </source>
</evidence>
<evidence type="ECO:0000313" key="16">
    <source>
        <dbReference type="EMBL" id="CDO96623.1"/>
    </source>
</evidence>
<dbReference type="EMBL" id="CCBQ010000069">
    <property type="protein sequence ID" value="CDO96623.1"/>
    <property type="molecule type" value="Genomic_DNA"/>
</dbReference>
<feature type="compositionally biased region" description="Low complexity" evidence="11">
    <location>
        <begin position="590"/>
        <end position="607"/>
    </location>
</feature>
<feature type="domain" description="Ferric oxidoreductase" evidence="14">
    <location>
        <begin position="281"/>
        <end position="395"/>
    </location>
</feature>
<feature type="chain" id="PRO_5002038854" evidence="13">
    <location>
        <begin position="23"/>
        <end position="695"/>
    </location>
</feature>
<keyword evidence="13" id="KW-0732">Signal</keyword>
<dbReference type="GO" id="GO:0000293">
    <property type="term" value="F:ferric-chelate reductase activity"/>
    <property type="evidence" value="ECO:0007669"/>
    <property type="project" value="TreeGrafter"/>
</dbReference>
<dbReference type="AlphaFoldDB" id="A0A0A8LC05"/>
<dbReference type="GO" id="GO:0006826">
    <property type="term" value="P:iron ion transport"/>
    <property type="evidence" value="ECO:0007669"/>
    <property type="project" value="TreeGrafter"/>
</dbReference>
<dbReference type="SFLD" id="SFLDG01168">
    <property type="entry name" value="Ferric_reductase_subgroup_(FRE"/>
    <property type="match status" value="1"/>
</dbReference>
<evidence type="ECO:0000313" key="17">
    <source>
        <dbReference type="Proteomes" id="UP000031516"/>
    </source>
</evidence>
<feature type="transmembrane region" description="Helical" evidence="12">
    <location>
        <begin position="226"/>
        <end position="250"/>
    </location>
</feature>
<dbReference type="InterPro" id="IPR039261">
    <property type="entry name" value="FNR_nucleotide-bd"/>
</dbReference>
<feature type="domain" description="Ferric reductase NAD binding" evidence="15">
    <location>
        <begin position="516"/>
        <end position="674"/>
    </location>
</feature>
<comment type="subcellular location">
    <subcellularLocation>
        <location evidence="1">Membrane</location>
        <topology evidence="1">Multi-pass membrane protein</topology>
    </subcellularLocation>
</comment>
<dbReference type="GO" id="GO:0005886">
    <property type="term" value="C:plasma membrane"/>
    <property type="evidence" value="ECO:0007669"/>
    <property type="project" value="TreeGrafter"/>
</dbReference>
<keyword evidence="5" id="KW-0274">FAD</keyword>
<evidence type="ECO:0000256" key="13">
    <source>
        <dbReference type="SAM" id="SignalP"/>
    </source>
</evidence>
<dbReference type="CDD" id="cd06186">
    <property type="entry name" value="NOX_Duox_like_FAD_NADP"/>
    <property type="match status" value="1"/>
</dbReference>
<dbReference type="InterPro" id="IPR013121">
    <property type="entry name" value="Fe_red_NAD-bd_6"/>
</dbReference>
<proteinExistence type="predicted"/>
<comment type="caution">
    <text evidence="16">The sequence shown here is derived from an EMBL/GenBank/DDBJ whole genome shotgun (WGS) entry which is preliminary data.</text>
</comment>
<keyword evidence="6" id="KW-0521">NADP</keyword>
<feature type="transmembrane region" description="Helical" evidence="12">
    <location>
        <begin position="163"/>
        <end position="185"/>
    </location>
</feature>
<accession>A0A0A8LC05</accession>
<keyword evidence="3" id="KW-0285">Flavoprotein</keyword>
<evidence type="ECO:0000256" key="6">
    <source>
        <dbReference type="ARBA" id="ARBA00022857"/>
    </source>
</evidence>
<sequence>MRISIFRPIVVVSLLLVSWCHAIKYTYPTEEDSVSSACLAALSFYKFTNDLGTVKVPNCQPTQNRFLSWLICNVENQKPDTLKNMLKPVMTVCKKSKPVYNHTVEELYDLYEKTIPTAINIEKNPSFNASMNVTSPIIIPEKKVQRFTRAYYSRSKSQRHSKLYGGAIFIYFAGCLLIGGIVTWSKRLCPKLVQKLVGPKVNMFRRMFTVPPVNSKHKEFLRWKKLILGIIPTRAQTYVLFGYFALNIILSCVDYDIFVDNYFNTKHQVASQTADLVQYRTGVISMIHTPAVFLMSGRNNLLLYLTGWPYETFLLYHRWLARGMWIHALVHSSCYTWIKIDNLADYWKLEYWRWGTGATISGAFLLFLASGYFRVNWYETFKTIHVLLSALYIAALWFHMQKLNGLWIEYVYSAIGVWSADHFFRLCRLLWFGIFTKAECQLFQDDQTIKIKVPRPSSWKPFPGAFRWKIHLHVREGERRPHQVVSERSEQHIEQKKSIYVLVEGPYGFEAPMKNYSNSLIITGGNGVPTGFSTYDALTKPLRESSTETVRWIWITRDTSPLKWFEQELLGLQSRIGEINIYVTRSSQSSESGSTISESGSTSSVGEKGSESKLDIKEVTHQYGNSLTKFEKINIHFARPNLETLIIEEIQNATGSTAILSCGPGTMNDEIRRTLANNLDSSNFRVDYFEETQVW</sequence>
<evidence type="ECO:0000256" key="7">
    <source>
        <dbReference type="ARBA" id="ARBA00022989"/>
    </source>
</evidence>
<dbReference type="Gene3D" id="3.40.50.80">
    <property type="entry name" value="Nucleotide-binding domain of ferredoxin-NADP reductase (FNR) module"/>
    <property type="match status" value="1"/>
</dbReference>
<keyword evidence="10 12" id="KW-0472">Membrane</keyword>
<evidence type="ECO:0000256" key="9">
    <source>
        <dbReference type="ARBA" id="ARBA00023065"/>
    </source>
</evidence>
<keyword evidence="7 12" id="KW-1133">Transmembrane helix</keyword>
<dbReference type="Proteomes" id="UP000031516">
    <property type="component" value="Unassembled WGS sequence"/>
</dbReference>
<keyword evidence="4 12" id="KW-0812">Transmembrane</keyword>
<dbReference type="InterPro" id="IPR051410">
    <property type="entry name" value="Ferric/Cupric_Reductase"/>
</dbReference>
<evidence type="ECO:0000256" key="5">
    <source>
        <dbReference type="ARBA" id="ARBA00022827"/>
    </source>
</evidence>
<dbReference type="PANTHER" id="PTHR32361:SF9">
    <property type="entry name" value="FERRIC REDUCTASE TRANSMEMBRANE COMPONENT 3-RELATED"/>
    <property type="match status" value="1"/>
</dbReference>
<feature type="transmembrane region" description="Helical" evidence="12">
    <location>
        <begin position="384"/>
        <end position="400"/>
    </location>
</feature>
<keyword evidence="2" id="KW-0813">Transport</keyword>
<evidence type="ECO:0000259" key="14">
    <source>
        <dbReference type="Pfam" id="PF01794"/>
    </source>
</evidence>
<keyword evidence="8" id="KW-0560">Oxidoreductase</keyword>
<evidence type="ECO:0000256" key="11">
    <source>
        <dbReference type="SAM" id="MobiDB-lite"/>
    </source>
</evidence>
<name>A0A0A8LC05_9SACH</name>
<dbReference type="OrthoDB" id="4494341at2759"/>
<gene>
    <name evidence="16" type="ORF">KLDO_g4822</name>
</gene>
<dbReference type="Pfam" id="PF01794">
    <property type="entry name" value="Ferric_reduct"/>
    <property type="match status" value="1"/>
</dbReference>